<keyword evidence="1" id="KW-1133">Transmembrane helix</keyword>
<dbReference type="AlphaFoldDB" id="A0A543CGJ2"/>
<dbReference type="InterPro" id="IPR018649">
    <property type="entry name" value="SHOCT"/>
</dbReference>
<protein>
    <submittedName>
        <fullName evidence="3">Putative membrane protein</fullName>
    </submittedName>
</protein>
<feature type="domain" description="SHOCT" evidence="2">
    <location>
        <begin position="54"/>
        <end position="78"/>
    </location>
</feature>
<evidence type="ECO:0000256" key="1">
    <source>
        <dbReference type="SAM" id="Phobius"/>
    </source>
</evidence>
<evidence type="ECO:0000313" key="4">
    <source>
        <dbReference type="Proteomes" id="UP000316096"/>
    </source>
</evidence>
<comment type="caution">
    <text evidence="3">The sequence shown here is derived from an EMBL/GenBank/DDBJ whole genome shotgun (WGS) entry which is preliminary data.</text>
</comment>
<keyword evidence="1" id="KW-0472">Membrane</keyword>
<evidence type="ECO:0000313" key="3">
    <source>
        <dbReference type="EMBL" id="TQL96226.1"/>
    </source>
</evidence>
<evidence type="ECO:0000259" key="2">
    <source>
        <dbReference type="Pfam" id="PF09851"/>
    </source>
</evidence>
<proteinExistence type="predicted"/>
<feature type="transmembrane region" description="Helical" evidence="1">
    <location>
        <begin position="20"/>
        <end position="43"/>
    </location>
</feature>
<gene>
    <name evidence="3" type="ORF">FB559_1750</name>
</gene>
<reference evidence="3 4" key="1">
    <citation type="submission" date="2019-06" db="EMBL/GenBank/DDBJ databases">
        <title>Sequencing the genomes of 1000 actinobacteria strains.</title>
        <authorList>
            <person name="Klenk H.-P."/>
        </authorList>
    </citation>
    <scope>NUCLEOTIDE SEQUENCE [LARGE SCALE GENOMIC DNA]</scope>
    <source>
        <strain evidence="3 4">DSM 102200</strain>
    </source>
</reference>
<accession>A0A543CGJ2</accession>
<name>A0A543CGJ2_9ACTN</name>
<dbReference type="RefSeq" id="WP_221639928.1">
    <property type="nucleotide sequence ID" value="NZ_VFOZ01000001.1"/>
</dbReference>
<organism evidence="3 4">
    <name type="scientific">Actinoallomurus bryophytorum</name>
    <dbReference type="NCBI Taxonomy" id="1490222"/>
    <lineage>
        <taxon>Bacteria</taxon>
        <taxon>Bacillati</taxon>
        <taxon>Actinomycetota</taxon>
        <taxon>Actinomycetes</taxon>
        <taxon>Streptosporangiales</taxon>
        <taxon>Thermomonosporaceae</taxon>
        <taxon>Actinoallomurus</taxon>
    </lineage>
</organism>
<dbReference type="Pfam" id="PF09851">
    <property type="entry name" value="SHOCT"/>
    <property type="match status" value="1"/>
</dbReference>
<keyword evidence="1" id="KW-0812">Transmembrane</keyword>
<sequence length="80" mass="9085">MNAMTLTANGPWHDGHSTAWWPIFPIGFGLFWLLVLGGGYYLLSKRTRSGGGAERVLAERYARGEIDEEEYRERLAVLRT</sequence>
<keyword evidence="4" id="KW-1185">Reference proteome</keyword>
<dbReference type="EMBL" id="VFOZ01000001">
    <property type="protein sequence ID" value="TQL96226.1"/>
    <property type="molecule type" value="Genomic_DNA"/>
</dbReference>
<dbReference type="Proteomes" id="UP000316096">
    <property type="component" value="Unassembled WGS sequence"/>
</dbReference>